<organism evidence="3 4">
    <name type="scientific">Elysia marginata</name>
    <dbReference type="NCBI Taxonomy" id="1093978"/>
    <lineage>
        <taxon>Eukaryota</taxon>
        <taxon>Metazoa</taxon>
        <taxon>Spiralia</taxon>
        <taxon>Lophotrochozoa</taxon>
        <taxon>Mollusca</taxon>
        <taxon>Gastropoda</taxon>
        <taxon>Heterobranchia</taxon>
        <taxon>Euthyneura</taxon>
        <taxon>Panpulmonata</taxon>
        <taxon>Sacoglossa</taxon>
        <taxon>Placobranchoidea</taxon>
        <taxon>Plakobranchidae</taxon>
        <taxon>Elysia</taxon>
    </lineage>
</organism>
<sequence>MDKATKSNSQRALCKKNLHVFNLFVLVFGTYLITASPGIYYRALRPSLPPTLKTVAILLTLDVLPSFHYICTFVLLATKITVIRSGLEEFYKSFSRIVCCCFICAKAKIQSDDRLHPNDFIKNQGNQQLYPGQNLGNRQTVDTPLKVTS</sequence>
<protein>
    <recommendedName>
        <fullName evidence="5">G-protein coupled receptors family 1 profile domain-containing protein</fullName>
    </recommendedName>
</protein>
<evidence type="ECO:0000256" key="1">
    <source>
        <dbReference type="SAM" id="MobiDB-lite"/>
    </source>
</evidence>
<evidence type="ECO:0008006" key="5">
    <source>
        <dbReference type="Google" id="ProtNLM"/>
    </source>
</evidence>
<feature type="region of interest" description="Disordered" evidence="1">
    <location>
        <begin position="126"/>
        <end position="149"/>
    </location>
</feature>
<keyword evidence="2" id="KW-1133">Transmembrane helix</keyword>
<feature type="transmembrane region" description="Helical" evidence="2">
    <location>
        <begin position="55"/>
        <end position="77"/>
    </location>
</feature>
<keyword evidence="4" id="KW-1185">Reference proteome</keyword>
<accession>A0AAV4GBV6</accession>
<dbReference type="AlphaFoldDB" id="A0AAV4GBV6"/>
<reference evidence="3 4" key="1">
    <citation type="journal article" date="2021" name="Elife">
        <title>Chloroplast acquisition without the gene transfer in kleptoplastic sea slugs, Plakobranchus ocellatus.</title>
        <authorList>
            <person name="Maeda T."/>
            <person name="Takahashi S."/>
            <person name="Yoshida T."/>
            <person name="Shimamura S."/>
            <person name="Takaki Y."/>
            <person name="Nagai Y."/>
            <person name="Toyoda A."/>
            <person name="Suzuki Y."/>
            <person name="Arimoto A."/>
            <person name="Ishii H."/>
            <person name="Satoh N."/>
            <person name="Nishiyama T."/>
            <person name="Hasebe M."/>
            <person name="Maruyama T."/>
            <person name="Minagawa J."/>
            <person name="Obokata J."/>
            <person name="Shigenobu S."/>
        </authorList>
    </citation>
    <scope>NUCLEOTIDE SEQUENCE [LARGE SCALE GENOMIC DNA]</scope>
</reference>
<name>A0AAV4GBV6_9GAST</name>
<dbReference type="EMBL" id="BMAT01001316">
    <property type="protein sequence ID" value="GFR83122.1"/>
    <property type="molecule type" value="Genomic_DNA"/>
</dbReference>
<evidence type="ECO:0000256" key="2">
    <source>
        <dbReference type="SAM" id="Phobius"/>
    </source>
</evidence>
<proteinExistence type="predicted"/>
<feature type="transmembrane region" description="Helical" evidence="2">
    <location>
        <begin position="20"/>
        <end position="43"/>
    </location>
</feature>
<comment type="caution">
    <text evidence="3">The sequence shown here is derived from an EMBL/GenBank/DDBJ whole genome shotgun (WGS) entry which is preliminary data.</text>
</comment>
<gene>
    <name evidence="3" type="ORF">ElyMa_000642800</name>
</gene>
<keyword evidence="2" id="KW-0812">Transmembrane</keyword>
<evidence type="ECO:0000313" key="4">
    <source>
        <dbReference type="Proteomes" id="UP000762676"/>
    </source>
</evidence>
<keyword evidence="2" id="KW-0472">Membrane</keyword>
<evidence type="ECO:0000313" key="3">
    <source>
        <dbReference type="EMBL" id="GFR83122.1"/>
    </source>
</evidence>
<dbReference type="Proteomes" id="UP000762676">
    <property type="component" value="Unassembled WGS sequence"/>
</dbReference>